<evidence type="ECO:0000256" key="9">
    <source>
        <dbReference type="ARBA" id="ARBA00022989"/>
    </source>
</evidence>
<dbReference type="GO" id="GO:0007169">
    <property type="term" value="P:cell surface receptor protein tyrosine kinase signaling pathway"/>
    <property type="evidence" value="ECO:0007669"/>
    <property type="project" value="TreeGrafter"/>
</dbReference>
<evidence type="ECO:0000256" key="8">
    <source>
        <dbReference type="ARBA" id="ARBA00022840"/>
    </source>
</evidence>
<dbReference type="GO" id="GO:0005886">
    <property type="term" value="C:plasma membrane"/>
    <property type="evidence" value="ECO:0007669"/>
    <property type="project" value="TreeGrafter"/>
</dbReference>
<dbReference type="SMART" id="SM00219">
    <property type="entry name" value="TyrKc"/>
    <property type="match status" value="1"/>
</dbReference>
<dbReference type="PANTHER" id="PTHR24416:SF621">
    <property type="entry name" value="TYROSINE KINASE RECEPTOR CAD96CA"/>
    <property type="match status" value="1"/>
</dbReference>
<dbReference type="AlphaFoldDB" id="A0A8B7ZVG3"/>
<evidence type="ECO:0000313" key="15">
    <source>
        <dbReference type="Proteomes" id="UP000694845"/>
    </source>
</evidence>
<dbReference type="PRINTS" id="PR00109">
    <property type="entry name" value="TYRKINASE"/>
</dbReference>
<keyword evidence="10" id="KW-0472">Membrane</keyword>
<feature type="domain" description="Protein kinase" evidence="14">
    <location>
        <begin position="1"/>
        <end position="228"/>
    </location>
</feature>
<name>A0A8B7ZVG3_ACAPL</name>
<evidence type="ECO:0000256" key="11">
    <source>
        <dbReference type="ARBA" id="ARBA00023137"/>
    </source>
</evidence>
<accession>A0A8B7ZVG3</accession>
<dbReference type="PANTHER" id="PTHR24416">
    <property type="entry name" value="TYROSINE-PROTEIN KINASE RECEPTOR"/>
    <property type="match status" value="1"/>
</dbReference>
<dbReference type="PIRSF" id="PIRSF000654">
    <property type="entry name" value="Integrin-linked_kinase"/>
    <property type="match status" value="1"/>
</dbReference>
<dbReference type="OMA" id="WTANEVH"/>
<evidence type="ECO:0000256" key="13">
    <source>
        <dbReference type="ARBA" id="ARBA00051243"/>
    </source>
</evidence>
<keyword evidence="7" id="KW-0418">Kinase</keyword>
<evidence type="ECO:0000256" key="10">
    <source>
        <dbReference type="ARBA" id="ARBA00023136"/>
    </source>
</evidence>
<dbReference type="InterPro" id="IPR001245">
    <property type="entry name" value="Ser-Thr/Tyr_kinase_cat_dom"/>
</dbReference>
<dbReference type="SUPFAM" id="SSF56112">
    <property type="entry name" value="Protein kinase-like (PK-like)"/>
    <property type="match status" value="1"/>
</dbReference>
<evidence type="ECO:0000256" key="5">
    <source>
        <dbReference type="ARBA" id="ARBA00022729"/>
    </source>
</evidence>
<dbReference type="InterPro" id="IPR020635">
    <property type="entry name" value="Tyr_kinase_cat_dom"/>
</dbReference>
<evidence type="ECO:0000259" key="14">
    <source>
        <dbReference type="PROSITE" id="PS50011"/>
    </source>
</evidence>
<dbReference type="GeneID" id="110989202"/>
<comment type="catalytic activity">
    <reaction evidence="13">
        <text>L-tyrosyl-[protein] + ATP = O-phospho-L-tyrosyl-[protein] + ADP + H(+)</text>
        <dbReference type="Rhea" id="RHEA:10596"/>
        <dbReference type="Rhea" id="RHEA-COMP:10136"/>
        <dbReference type="Rhea" id="RHEA-COMP:20101"/>
        <dbReference type="ChEBI" id="CHEBI:15378"/>
        <dbReference type="ChEBI" id="CHEBI:30616"/>
        <dbReference type="ChEBI" id="CHEBI:46858"/>
        <dbReference type="ChEBI" id="CHEBI:61978"/>
        <dbReference type="ChEBI" id="CHEBI:456216"/>
        <dbReference type="EC" id="2.7.10.1"/>
    </reaction>
</comment>
<dbReference type="OrthoDB" id="546826at2759"/>
<evidence type="ECO:0000256" key="3">
    <source>
        <dbReference type="ARBA" id="ARBA00022679"/>
    </source>
</evidence>
<protein>
    <recommendedName>
        <fullName evidence="2">receptor protein-tyrosine kinase</fullName>
        <ecNumber evidence="2">2.7.10.1</ecNumber>
    </recommendedName>
</protein>
<keyword evidence="4" id="KW-0812">Transmembrane</keyword>
<keyword evidence="3" id="KW-0808">Transferase</keyword>
<dbReference type="CDD" id="cd00192">
    <property type="entry name" value="PTKc"/>
    <property type="match status" value="1"/>
</dbReference>
<evidence type="ECO:0000256" key="6">
    <source>
        <dbReference type="ARBA" id="ARBA00022741"/>
    </source>
</evidence>
<dbReference type="GO" id="GO:0005524">
    <property type="term" value="F:ATP binding"/>
    <property type="evidence" value="ECO:0007669"/>
    <property type="project" value="UniProtKB-KW"/>
</dbReference>
<dbReference type="InterPro" id="IPR050122">
    <property type="entry name" value="RTK"/>
</dbReference>
<dbReference type="InterPro" id="IPR000719">
    <property type="entry name" value="Prot_kinase_dom"/>
</dbReference>
<dbReference type="InterPro" id="IPR008266">
    <property type="entry name" value="Tyr_kinase_AS"/>
</dbReference>
<dbReference type="Gene3D" id="3.30.200.20">
    <property type="entry name" value="Phosphorylase Kinase, domain 1"/>
    <property type="match status" value="1"/>
</dbReference>
<keyword evidence="8" id="KW-0067">ATP-binding</keyword>
<keyword evidence="6" id="KW-0547">Nucleotide-binding</keyword>
<dbReference type="GO" id="GO:0043235">
    <property type="term" value="C:receptor complex"/>
    <property type="evidence" value="ECO:0007669"/>
    <property type="project" value="TreeGrafter"/>
</dbReference>
<evidence type="ECO:0000256" key="4">
    <source>
        <dbReference type="ARBA" id="ARBA00022692"/>
    </source>
</evidence>
<dbReference type="PROSITE" id="PS00109">
    <property type="entry name" value="PROTEIN_KINASE_TYR"/>
    <property type="match status" value="1"/>
</dbReference>
<dbReference type="Gene3D" id="1.10.510.10">
    <property type="entry name" value="Transferase(Phosphotransferase) domain 1"/>
    <property type="match status" value="1"/>
</dbReference>
<dbReference type="InterPro" id="IPR011009">
    <property type="entry name" value="Kinase-like_dom_sf"/>
</dbReference>
<dbReference type="EC" id="2.7.10.1" evidence="2"/>
<keyword evidence="12" id="KW-0325">Glycoprotein</keyword>
<dbReference type="KEGG" id="aplc:110989202"/>
<evidence type="ECO:0000256" key="1">
    <source>
        <dbReference type="ARBA" id="ARBA00004479"/>
    </source>
</evidence>
<dbReference type="GO" id="GO:0004714">
    <property type="term" value="F:transmembrane receptor protein tyrosine kinase activity"/>
    <property type="evidence" value="ECO:0007669"/>
    <property type="project" value="UniProtKB-EC"/>
</dbReference>
<dbReference type="FunFam" id="1.10.510.10:FF:000190">
    <property type="entry name" value="Proto-oncogene tyrosine-protein kinase receptor Ret"/>
    <property type="match status" value="1"/>
</dbReference>
<evidence type="ECO:0000256" key="12">
    <source>
        <dbReference type="ARBA" id="ARBA00023180"/>
    </source>
</evidence>
<evidence type="ECO:0000313" key="16">
    <source>
        <dbReference type="RefSeq" id="XP_022109082.1"/>
    </source>
</evidence>
<evidence type="ECO:0000256" key="2">
    <source>
        <dbReference type="ARBA" id="ARBA00011902"/>
    </source>
</evidence>
<dbReference type="RefSeq" id="XP_022109082.1">
    <property type="nucleotide sequence ID" value="XM_022253390.1"/>
</dbReference>
<proteinExistence type="predicted"/>
<keyword evidence="11" id="KW-0829">Tyrosine-protein kinase</keyword>
<dbReference type="Pfam" id="PF07714">
    <property type="entry name" value="PK_Tyr_Ser-Thr"/>
    <property type="match status" value="1"/>
</dbReference>
<gene>
    <name evidence="16" type="primary">LOC110989202</name>
</gene>
<organism evidence="15 16">
    <name type="scientific">Acanthaster planci</name>
    <name type="common">Crown-of-thorns starfish</name>
    <dbReference type="NCBI Taxonomy" id="133434"/>
    <lineage>
        <taxon>Eukaryota</taxon>
        <taxon>Metazoa</taxon>
        <taxon>Echinodermata</taxon>
        <taxon>Eleutherozoa</taxon>
        <taxon>Asterozoa</taxon>
        <taxon>Asteroidea</taxon>
        <taxon>Valvatacea</taxon>
        <taxon>Valvatida</taxon>
        <taxon>Acanthasteridae</taxon>
        <taxon>Acanthaster</taxon>
    </lineage>
</organism>
<dbReference type="Proteomes" id="UP000694845">
    <property type="component" value="Unplaced"/>
</dbReference>
<dbReference type="PROSITE" id="PS50011">
    <property type="entry name" value="PROTEIN_KINASE_DOM"/>
    <property type="match status" value="1"/>
</dbReference>
<evidence type="ECO:0000256" key="7">
    <source>
        <dbReference type="ARBA" id="ARBA00022777"/>
    </source>
</evidence>
<keyword evidence="5" id="KW-0732">Signal</keyword>
<reference evidence="16" key="1">
    <citation type="submission" date="2025-08" db="UniProtKB">
        <authorList>
            <consortium name="RefSeq"/>
        </authorList>
    </citation>
    <scope>IDENTIFICATION</scope>
</reference>
<keyword evidence="15" id="KW-1185">Reference proteome</keyword>
<keyword evidence="9" id="KW-1133">Transmembrane helix</keyword>
<comment type="subcellular location">
    <subcellularLocation>
        <location evidence="1">Membrane</location>
        <topology evidence="1">Single-pass type I membrane protein</topology>
    </subcellularLocation>
</comment>
<sequence>MELLSELKLMKTVGSHPNVVKLLGHCTESDPVYIIVEYLAKGDLKKVLLGYRDKDPGSGYSNIPGLSKSLSRTLVKFARDVASGMAFLSSQKCVHRDLAARNVLVGDDLVCKVSDFGLARDVMNTRIYQRESQGPLPMRWMALESLLDDVYTTESDVWSFGVLLWEIVTLGARPYPMMKAKTMVSQLQQGYRMPRPQHCKKELYAMMCSCWQKIPEDRPTFLSLHQQLNDMLSEDKDYITFHKLDEGIYEVTMIEASNEKL</sequence>